<feature type="transmembrane region" description="Helical" evidence="9">
    <location>
        <begin position="328"/>
        <end position="350"/>
    </location>
</feature>
<keyword evidence="5 9" id="KW-1133">Transmembrane helix</keyword>
<accession>A0ABP6RVJ8</accession>
<organism evidence="10 11">
    <name type="scientific">Saccharopolyspora gregorii</name>
    <dbReference type="NCBI Taxonomy" id="33914"/>
    <lineage>
        <taxon>Bacteria</taxon>
        <taxon>Bacillati</taxon>
        <taxon>Actinomycetota</taxon>
        <taxon>Actinomycetes</taxon>
        <taxon>Pseudonocardiales</taxon>
        <taxon>Pseudonocardiaceae</taxon>
        <taxon>Saccharopolyspora</taxon>
    </lineage>
</organism>
<evidence type="ECO:0000313" key="10">
    <source>
        <dbReference type="EMBL" id="GAA3361498.1"/>
    </source>
</evidence>
<feature type="transmembrane region" description="Helical" evidence="9">
    <location>
        <begin position="428"/>
        <end position="452"/>
    </location>
</feature>
<comment type="caution">
    <text evidence="10">The sequence shown here is derived from an EMBL/GenBank/DDBJ whole genome shotgun (WGS) entry which is preliminary data.</text>
</comment>
<evidence type="ECO:0000313" key="11">
    <source>
        <dbReference type="Proteomes" id="UP001500483"/>
    </source>
</evidence>
<dbReference type="NCBIfam" id="NF038066">
    <property type="entry name" value="MptB"/>
    <property type="match status" value="1"/>
</dbReference>
<protein>
    <submittedName>
        <fullName evidence="10">Polyprenol phosphomannose-dependent alpha 1,6 mannosyltransferase MptB</fullName>
    </submittedName>
</protein>
<evidence type="ECO:0000256" key="6">
    <source>
        <dbReference type="ARBA" id="ARBA00023136"/>
    </source>
</evidence>
<dbReference type="InterPro" id="IPR049829">
    <property type="entry name" value="MptA/B-like"/>
</dbReference>
<feature type="transmembrane region" description="Helical" evidence="9">
    <location>
        <begin position="221"/>
        <end position="238"/>
    </location>
</feature>
<keyword evidence="3" id="KW-0808">Transferase</keyword>
<name>A0ABP6RVJ8_9PSEU</name>
<evidence type="ECO:0000256" key="9">
    <source>
        <dbReference type="SAM" id="Phobius"/>
    </source>
</evidence>
<dbReference type="GO" id="GO:0016757">
    <property type="term" value="F:glycosyltransferase activity"/>
    <property type="evidence" value="ECO:0007669"/>
    <property type="project" value="UniProtKB-KW"/>
</dbReference>
<feature type="transmembrane region" description="Helical" evidence="9">
    <location>
        <begin position="370"/>
        <end position="388"/>
    </location>
</feature>
<evidence type="ECO:0000256" key="7">
    <source>
        <dbReference type="ARBA" id="ARBA00043987"/>
    </source>
</evidence>
<feature type="transmembrane region" description="Helical" evidence="9">
    <location>
        <begin position="127"/>
        <end position="146"/>
    </location>
</feature>
<feature type="transmembrane region" description="Helical" evidence="9">
    <location>
        <begin position="292"/>
        <end position="316"/>
    </location>
</feature>
<keyword evidence="2 10" id="KW-0328">Glycosyltransferase</keyword>
<feature type="compositionally biased region" description="Basic and acidic residues" evidence="8">
    <location>
        <begin position="529"/>
        <end position="539"/>
    </location>
</feature>
<evidence type="ECO:0000256" key="8">
    <source>
        <dbReference type="SAM" id="MobiDB-lite"/>
    </source>
</evidence>
<sequence length="565" mass="59116">MPPSPTTRPGAAAEAHRARRGAGSPAPSTDRPTGEAARDLSARSGRLPLRTIALGTIGSLLLLAGSFGGAGVLVHDPILGSGPLSAMRYGHGRDLALAVLYTGFGVLVWAWVRLGRGVLAKLVDSRGVLAATAAWILPMLITPPLFTRDVYSYLGQGLLALHGIDPYAVGPSTLTGPIPDNVHPTWQTTPAPYGPLFMGIAKGVILIAGDGMISSVIVMRLVLLCGLVMLIFALPGLVRELGGRLPVALWLVAASPMTVVHLVGGPHNDMLMIGLLAMGALLVLRGRHAGGIALVTLAMAIKATAGVALPFLVWIWAARLPGNRWQQLLRAGTASVAIFVPVFAACMALAKVGFGWLPALSAPGMIVNYLSAPTGIGQAVHSLVSLFVEVDRGPFVEVGRTLGSLALAGVLVWQWWRAQEGGTTAVRRAAIALLAAALLSPVVLPWYLTWGLALGCALRWTPRALSYVVGSSVVLVLAYYPDGEQAMYNWPFVAVGVGAAVLAGLSLVRFDPLGLNRFRRGSGPADPPEQDRADREAGRGRTAQVTQVDVIAPPERRSPAADSTP</sequence>
<gene>
    <name evidence="10" type="primary">mptB_2</name>
    <name evidence="10" type="ORF">GCM10020366_45660</name>
</gene>
<feature type="compositionally biased region" description="Basic and acidic residues" evidence="8">
    <location>
        <begin position="32"/>
        <end position="41"/>
    </location>
</feature>
<comment type="similarity">
    <text evidence="7">Belongs to the MptA/B family.</text>
</comment>
<reference evidence="11" key="1">
    <citation type="journal article" date="2019" name="Int. J. Syst. Evol. Microbiol.">
        <title>The Global Catalogue of Microorganisms (GCM) 10K type strain sequencing project: providing services to taxonomists for standard genome sequencing and annotation.</title>
        <authorList>
            <consortium name="The Broad Institute Genomics Platform"/>
            <consortium name="The Broad Institute Genome Sequencing Center for Infectious Disease"/>
            <person name="Wu L."/>
            <person name="Ma J."/>
        </authorList>
    </citation>
    <scope>NUCLEOTIDE SEQUENCE [LARGE SCALE GENOMIC DNA]</scope>
    <source>
        <strain evidence="11">JCM 9687</strain>
    </source>
</reference>
<feature type="region of interest" description="Disordered" evidence="8">
    <location>
        <begin position="1"/>
        <end position="41"/>
    </location>
</feature>
<evidence type="ECO:0000256" key="2">
    <source>
        <dbReference type="ARBA" id="ARBA00022676"/>
    </source>
</evidence>
<evidence type="ECO:0000256" key="5">
    <source>
        <dbReference type="ARBA" id="ARBA00022989"/>
    </source>
</evidence>
<feature type="region of interest" description="Disordered" evidence="8">
    <location>
        <begin position="519"/>
        <end position="565"/>
    </location>
</feature>
<feature type="transmembrane region" description="Helical" evidence="9">
    <location>
        <begin position="52"/>
        <end position="75"/>
    </location>
</feature>
<feature type="transmembrane region" description="Helical" evidence="9">
    <location>
        <begin position="244"/>
        <end position="263"/>
    </location>
</feature>
<keyword evidence="4 9" id="KW-0812">Transmembrane</keyword>
<feature type="transmembrane region" description="Helical" evidence="9">
    <location>
        <begin position="395"/>
        <end position="416"/>
    </location>
</feature>
<dbReference type="EMBL" id="BAAAYK010000038">
    <property type="protein sequence ID" value="GAA3361498.1"/>
    <property type="molecule type" value="Genomic_DNA"/>
</dbReference>
<dbReference type="RefSeq" id="WP_258342123.1">
    <property type="nucleotide sequence ID" value="NZ_BAAAYK010000038.1"/>
</dbReference>
<evidence type="ECO:0000256" key="1">
    <source>
        <dbReference type="ARBA" id="ARBA00004141"/>
    </source>
</evidence>
<feature type="transmembrane region" description="Helical" evidence="9">
    <location>
        <begin position="487"/>
        <end position="510"/>
    </location>
</feature>
<evidence type="ECO:0000256" key="4">
    <source>
        <dbReference type="ARBA" id="ARBA00022692"/>
    </source>
</evidence>
<evidence type="ECO:0000256" key="3">
    <source>
        <dbReference type="ARBA" id="ARBA00022679"/>
    </source>
</evidence>
<proteinExistence type="inferred from homology"/>
<keyword evidence="11" id="KW-1185">Reference proteome</keyword>
<dbReference type="Pfam" id="PF26314">
    <property type="entry name" value="MptA_B_family"/>
    <property type="match status" value="1"/>
</dbReference>
<feature type="transmembrane region" description="Helical" evidence="9">
    <location>
        <begin position="95"/>
        <end position="115"/>
    </location>
</feature>
<keyword evidence="6 9" id="KW-0472">Membrane</keyword>
<feature type="transmembrane region" description="Helical" evidence="9">
    <location>
        <begin position="464"/>
        <end position="481"/>
    </location>
</feature>
<comment type="subcellular location">
    <subcellularLocation>
        <location evidence="1">Membrane</location>
        <topology evidence="1">Multi-pass membrane protein</topology>
    </subcellularLocation>
</comment>
<dbReference type="Proteomes" id="UP001500483">
    <property type="component" value="Unassembled WGS sequence"/>
</dbReference>